<accession>A0A8E2E1L6</accession>
<evidence type="ECO:0000256" key="2">
    <source>
        <dbReference type="SAM" id="MobiDB-lite"/>
    </source>
</evidence>
<name>A0A8E2E1L6_9PEZI</name>
<protein>
    <submittedName>
        <fullName evidence="3">Uncharacterized protein</fullName>
    </submittedName>
</protein>
<keyword evidence="4" id="KW-1185">Reference proteome</keyword>
<organism evidence="3 4">
    <name type="scientific">Lepidopterella palustris CBS 459.81</name>
    <dbReference type="NCBI Taxonomy" id="1314670"/>
    <lineage>
        <taxon>Eukaryota</taxon>
        <taxon>Fungi</taxon>
        <taxon>Dikarya</taxon>
        <taxon>Ascomycota</taxon>
        <taxon>Pezizomycotina</taxon>
        <taxon>Dothideomycetes</taxon>
        <taxon>Pleosporomycetidae</taxon>
        <taxon>Mytilinidiales</taxon>
        <taxon>Argynnaceae</taxon>
        <taxon>Lepidopterella</taxon>
    </lineage>
</organism>
<evidence type="ECO:0000256" key="1">
    <source>
        <dbReference type="SAM" id="Coils"/>
    </source>
</evidence>
<reference evidence="3 4" key="1">
    <citation type="journal article" date="2016" name="Nat. Commun.">
        <title>Ectomycorrhizal ecology is imprinted in the genome of the dominant symbiotic fungus Cenococcum geophilum.</title>
        <authorList>
            <consortium name="DOE Joint Genome Institute"/>
            <person name="Peter M."/>
            <person name="Kohler A."/>
            <person name="Ohm R.A."/>
            <person name="Kuo A."/>
            <person name="Krutzmann J."/>
            <person name="Morin E."/>
            <person name="Arend M."/>
            <person name="Barry K.W."/>
            <person name="Binder M."/>
            <person name="Choi C."/>
            <person name="Clum A."/>
            <person name="Copeland A."/>
            <person name="Grisel N."/>
            <person name="Haridas S."/>
            <person name="Kipfer T."/>
            <person name="LaButti K."/>
            <person name="Lindquist E."/>
            <person name="Lipzen A."/>
            <person name="Maire R."/>
            <person name="Meier B."/>
            <person name="Mihaltcheva S."/>
            <person name="Molinier V."/>
            <person name="Murat C."/>
            <person name="Poggeler S."/>
            <person name="Quandt C.A."/>
            <person name="Sperisen C."/>
            <person name="Tritt A."/>
            <person name="Tisserant E."/>
            <person name="Crous P.W."/>
            <person name="Henrissat B."/>
            <person name="Nehls U."/>
            <person name="Egli S."/>
            <person name="Spatafora J.W."/>
            <person name="Grigoriev I.V."/>
            <person name="Martin F.M."/>
        </authorList>
    </citation>
    <scope>NUCLEOTIDE SEQUENCE [LARGE SCALE GENOMIC DNA]</scope>
    <source>
        <strain evidence="3 4">CBS 459.81</strain>
    </source>
</reference>
<dbReference type="Proteomes" id="UP000250266">
    <property type="component" value="Unassembled WGS sequence"/>
</dbReference>
<gene>
    <name evidence="3" type="ORF">K432DRAFT_397218</name>
</gene>
<evidence type="ECO:0000313" key="3">
    <source>
        <dbReference type="EMBL" id="OCK75491.1"/>
    </source>
</evidence>
<feature type="compositionally biased region" description="Polar residues" evidence="2">
    <location>
        <begin position="158"/>
        <end position="180"/>
    </location>
</feature>
<sequence length="574" mass="62635">MSSHQDWPFDWIADEAWASSNSPPPETDMIDLTMEEGPAVSYRDSFLDDFADDGMQSVPVLTPLVMHGRQGSKAKAFAMSSSPLGIMKQNQPSTAGTNGFTYSGQPAYGYHYFRAAKDNSHELATTAAHSVNAAYSSMADMPSFEAQRHDPYTERNTPRTPVSECASTLPSSQADGTGNSSYGYPAKTMFLENHSPATMPSVTRASLAPPVTDTTDVMGSTPLEEQQDDHTIKACITSFKARLQALKECDAQSVSTNRSGLKDAFEQVGQGPPKIGQLAFSEVTTEVAEEDAVSSPEDRLAMLRAELDEVQNLPSLEDDHELTVRQCLNGSLGLNESLGLKGALGLNESLGLKEPPGLNSSLGEMVSLKQYLSDVQKYADEKVAENNTALALNQSLVEQMTQEESRVAELEAKLKAVVNQNNFLSEQLRQTAISVPTKNVIDSLKQKLEDERSKYSTLANEHNLIQKRILALQSEAKTPLPQQARDPGLCGSAKLVAPAKKSKLPLTVFRCIECYVKGLDCDNGNPCTSCKEDGEVCARWICSWLKYTGSCDRSCNLVHDDVGWLMTKEPVPQW</sequence>
<dbReference type="EMBL" id="KV745310">
    <property type="protein sequence ID" value="OCK75491.1"/>
    <property type="molecule type" value="Genomic_DNA"/>
</dbReference>
<feature type="coiled-coil region" evidence="1">
    <location>
        <begin position="393"/>
        <end position="461"/>
    </location>
</feature>
<proteinExistence type="predicted"/>
<keyword evidence="1" id="KW-0175">Coiled coil</keyword>
<evidence type="ECO:0000313" key="4">
    <source>
        <dbReference type="Proteomes" id="UP000250266"/>
    </source>
</evidence>
<dbReference type="AlphaFoldDB" id="A0A8E2E1L6"/>
<dbReference type="OrthoDB" id="3777260at2759"/>
<feature type="region of interest" description="Disordered" evidence="2">
    <location>
        <begin position="150"/>
        <end position="180"/>
    </location>
</feature>